<dbReference type="OrthoDB" id="5153231at2759"/>
<dbReference type="Proteomes" id="UP000696573">
    <property type="component" value="Unassembled WGS sequence"/>
</dbReference>
<evidence type="ECO:0000313" key="2">
    <source>
        <dbReference type="Proteomes" id="UP000696573"/>
    </source>
</evidence>
<sequence length="728" mass="83731">MFHFMSTQMKFRRRLMWRGWRGMWNDDWIPDDLAVYPRCRLCRLDYEDGEEFIAVSAQGRQSAPYRFKPGDFLYDDALENGLYCETSFTSIDNTVLVVGCHSDCLEFATKLIDAQEAQGLRKLKRQRDDFRMELKLRVVSSDVFSAAKRMFGGIQPLTRVKPDMVSQTLLNRLFQGDSSWHRRMVRENKVQRLKHIQDELVWNAARILDPSRKLPLEIWTMITSYLTKSYGTATFVWSTHRKSSTVHRAHDIWATYTKIDGKIYLSKLSNKRTAGAMLLCRGDLKRERKMLYIKEDHIGIRNIFISVAAPPFISPPDDPTRWRNHCLKEVDGELTFISDGAVVQHYLSDAENHVIASRSEVFERCSWPEPIQEDELKSLLPLNIKSTMGWMRPGEVPAEIEIIMVDWDIEMTWRSQFKMRDLPLNRPNCVGYSACWVSRASCKARKGKSTPIYLVGLHAHEAGESLDFYRDTDAETCQTFWTYMPLQAMEQIKHIWGKRGRDDRLTLSTLDLFVNQWDTTLDRQITVGANGADKLRYNSLDTWHCVAAPTTASPDRLWMRYLDWSGGVVRSLAGPVRENNPQRESKPSQSLCREMKDPLPFLLHSETSLRNVSRVTACRLTDGTSSRVSGLVFRFRDGSETAVGNVRLDCLDEDAIEIPSGSPGLFLGLSNTDGLRQVHEVGVIKSDCKAWLNWEVFPWDGTLVWWFDYLTCSIRHSSGVEVSNLEAA</sequence>
<keyword evidence="2" id="KW-1185">Reference proteome</keyword>
<accession>A0A9N9YJD6</accession>
<organism evidence="1 2">
    <name type="scientific">Clonostachys rhizophaga</name>
    <dbReference type="NCBI Taxonomy" id="160324"/>
    <lineage>
        <taxon>Eukaryota</taxon>
        <taxon>Fungi</taxon>
        <taxon>Dikarya</taxon>
        <taxon>Ascomycota</taxon>
        <taxon>Pezizomycotina</taxon>
        <taxon>Sordariomycetes</taxon>
        <taxon>Hypocreomycetidae</taxon>
        <taxon>Hypocreales</taxon>
        <taxon>Bionectriaceae</taxon>
        <taxon>Clonostachys</taxon>
    </lineage>
</organism>
<evidence type="ECO:0000313" key="1">
    <source>
        <dbReference type="EMBL" id="CAH0026033.1"/>
    </source>
</evidence>
<dbReference type="AlphaFoldDB" id="A0A9N9YJD6"/>
<reference evidence="1" key="1">
    <citation type="submission" date="2021-10" db="EMBL/GenBank/DDBJ databases">
        <authorList>
            <person name="Piombo E."/>
        </authorList>
    </citation>
    <scope>NUCLEOTIDE SEQUENCE</scope>
</reference>
<name>A0A9N9YJD6_9HYPO</name>
<dbReference type="EMBL" id="CABFNQ020000717">
    <property type="protein sequence ID" value="CAH0026033.1"/>
    <property type="molecule type" value="Genomic_DNA"/>
</dbReference>
<comment type="caution">
    <text evidence="1">The sequence shown here is derived from an EMBL/GenBank/DDBJ whole genome shotgun (WGS) entry which is preliminary data.</text>
</comment>
<gene>
    <name evidence="1" type="ORF">CRHIZ90672A_00009555</name>
</gene>
<proteinExistence type="predicted"/>
<protein>
    <submittedName>
        <fullName evidence="1">Uncharacterized protein</fullName>
    </submittedName>
</protein>